<keyword evidence="8" id="KW-1185">Reference proteome</keyword>
<dbReference type="InterPro" id="IPR000595">
    <property type="entry name" value="cNMP-bd_dom"/>
</dbReference>
<protein>
    <submittedName>
        <fullName evidence="7">CRP/FNR family transcriptional regulator, anaerobic regulatory protein</fullName>
    </submittedName>
</protein>
<dbReference type="GO" id="GO:0003677">
    <property type="term" value="F:DNA binding"/>
    <property type="evidence" value="ECO:0007669"/>
    <property type="project" value="UniProtKB-KW"/>
</dbReference>
<evidence type="ECO:0000259" key="5">
    <source>
        <dbReference type="PROSITE" id="PS50042"/>
    </source>
</evidence>
<feature type="domain" description="HTH crp-type" evidence="6">
    <location>
        <begin position="168"/>
        <end position="241"/>
    </location>
</feature>
<feature type="domain" description="Cyclic nucleotide-binding" evidence="5">
    <location>
        <begin position="34"/>
        <end position="154"/>
    </location>
</feature>
<dbReference type="InterPro" id="IPR014710">
    <property type="entry name" value="RmlC-like_jellyroll"/>
</dbReference>
<accession>A0A1G4RWC0</accession>
<dbReference type="PROSITE" id="PS51063">
    <property type="entry name" value="HTH_CRP_2"/>
    <property type="match status" value="1"/>
</dbReference>
<evidence type="ECO:0000259" key="6">
    <source>
        <dbReference type="PROSITE" id="PS51063"/>
    </source>
</evidence>
<evidence type="ECO:0000313" key="7">
    <source>
        <dbReference type="EMBL" id="SCW61352.1"/>
    </source>
</evidence>
<name>A0A1G4RWC0_9BACL</name>
<dbReference type="Pfam" id="PF00027">
    <property type="entry name" value="cNMP_binding"/>
    <property type="match status" value="1"/>
</dbReference>
<evidence type="ECO:0000256" key="4">
    <source>
        <dbReference type="ARBA" id="ARBA00023163"/>
    </source>
</evidence>
<dbReference type="PROSITE" id="PS00889">
    <property type="entry name" value="CNMP_BINDING_2"/>
    <property type="match status" value="1"/>
</dbReference>
<dbReference type="SUPFAM" id="SSF46785">
    <property type="entry name" value="Winged helix' DNA-binding domain"/>
    <property type="match status" value="1"/>
</dbReference>
<dbReference type="InterPro" id="IPR012318">
    <property type="entry name" value="HTH_CRP"/>
</dbReference>
<dbReference type="AlphaFoldDB" id="A0A1G4RWC0"/>
<evidence type="ECO:0000256" key="3">
    <source>
        <dbReference type="ARBA" id="ARBA00023159"/>
    </source>
</evidence>
<keyword evidence="1" id="KW-0805">Transcription regulation</keyword>
<dbReference type="GO" id="GO:0005829">
    <property type="term" value="C:cytosol"/>
    <property type="evidence" value="ECO:0007669"/>
    <property type="project" value="TreeGrafter"/>
</dbReference>
<dbReference type="SMART" id="SM00419">
    <property type="entry name" value="HTH_CRP"/>
    <property type="match status" value="1"/>
</dbReference>
<dbReference type="Gene3D" id="2.60.120.10">
    <property type="entry name" value="Jelly Rolls"/>
    <property type="match status" value="1"/>
</dbReference>
<dbReference type="STRING" id="624147.SAMN04487970_102065"/>
<dbReference type="PANTHER" id="PTHR24567">
    <property type="entry name" value="CRP FAMILY TRANSCRIPTIONAL REGULATORY PROTEIN"/>
    <property type="match status" value="1"/>
</dbReference>
<dbReference type="Gene3D" id="1.10.10.10">
    <property type="entry name" value="Winged helix-like DNA-binding domain superfamily/Winged helix DNA-binding domain"/>
    <property type="match status" value="1"/>
</dbReference>
<sequence length="248" mass="28927">MEKTETVTEKRNIFDQERVRLMSKLITLLHDVPLFQDMSVAELETIVPLFVERKFKKGNILFFEGDVGEEFYLIHSGVVKIYRIDNSKEIILSLFREGDFFGEMSLVQKGLKRSATAETLEACSLYTLMRSDFQQFMERSPKLCLKLMEVAMERLRKANEKIYDLTFLDVRTRTIKTICRLAEEYGQPKAGGMFIDMKLTHQQLANMVGTVRESVTKVLQELQEDEHIAIDKKHILIKDIQAMKKQIY</sequence>
<dbReference type="InterPro" id="IPR018488">
    <property type="entry name" value="cNMP-bd_CS"/>
</dbReference>
<dbReference type="EMBL" id="FMTT01000020">
    <property type="protein sequence ID" value="SCW61352.1"/>
    <property type="molecule type" value="Genomic_DNA"/>
</dbReference>
<dbReference type="CDD" id="cd00038">
    <property type="entry name" value="CAP_ED"/>
    <property type="match status" value="1"/>
</dbReference>
<dbReference type="InterPro" id="IPR036390">
    <property type="entry name" value="WH_DNA-bd_sf"/>
</dbReference>
<reference evidence="8" key="1">
    <citation type="submission" date="2016-10" db="EMBL/GenBank/DDBJ databases">
        <authorList>
            <person name="Varghese N."/>
            <person name="Submissions S."/>
        </authorList>
    </citation>
    <scope>NUCLEOTIDE SEQUENCE [LARGE SCALE GENOMIC DNA]</scope>
    <source>
        <strain evidence="8">CGMCC 1.8946</strain>
    </source>
</reference>
<proteinExistence type="predicted"/>
<dbReference type="Pfam" id="PF13545">
    <property type="entry name" value="HTH_Crp_2"/>
    <property type="match status" value="1"/>
</dbReference>
<evidence type="ECO:0000313" key="8">
    <source>
        <dbReference type="Proteomes" id="UP000198601"/>
    </source>
</evidence>
<dbReference type="PANTHER" id="PTHR24567:SF74">
    <property type="entry name" value="HTH-TYPE TRANSCRIPTIONAL REGULATOR ARCR"/>
    <property type="match status" value="1"/>
</dbReference>
<dbReference type="InterPro" id="IPR050397">
    <property type="entry name" value="Env_Response_Regulators"/>
</dbReference>
<dbReference type="PROSITE" id="PS50042">
    <property type="entry name" value="CNMP_BINDING_3"/>
    <property type="match status" value="1"/>
</dbReference>
<gene>
    <name evidence="7" type="ORF">SAMN04487970_102065</name>
</gene>
<dbReference type="GO" id="GO:0003700">
    <property type="term" value="F:DNA-binding transcription factor activity"/>
    <property type="evidence" value="ECO:0007669"/>
    <property type="project" value="TreeGrafter"/>
</dbReference>
<keyword evidence="4" id="KW-0804">Transcription</keyword>
<organism evidence="7 8">
    <name type="scientific">Paenibacillus tianmuensis</name>
    <dbReference type="NCBI Taxonomy" id="624147"/>
    <lineage>
        <taxon>Bacteria</taxon>
        <taxon>Bacillati</taxon>
        <taxon>Bacillota</taxon>
        <taxon>Bacilli</taxon>
        <taxon>Bacillales</taxon>
        <taxon>Paenibacillaceae</taxon>
        <taxon>Paenibacillus</taxon>
    </lineage>
</organism>
<keyword evidence="3" id="KW-0010">Activator</keyword>
<dbReference type="InterPro" id="IPR036388">
    <property type="entry name" value="WH-like_DNA-bd_sf"/>
</dbReference>
<keyword evidence="2" id="KW-0238">DNA-binding</keyword>
<dbReference type="Proteomes" id="UP000198601">
    <property type="component" value="Unassembled WGS sequence"/>
</dbReference>
<dbReference type="SMART" id="SM00100">
    <property type="entry name" value="cNMP"/>
    <property type="match status" value="1"/>
</dbReference>
<evidence type="ECO:0000256" key="2">
    <source>
        <dbReference type="ARBA" id="ARBA00023125"/>
    </source>
</evidence>
<dbReference type="SUPFAM" id="SSF51206">
    <property type="entry name" value="cAMP-binding domain-like"/>
    <property type="match status" value="1"/>
</dbReference>
<dbReference type="InterPro" id="IPR018490">
    <property type="entry name" value="cNMP-bd_dom_sf"/>
</dbReference>
<evidence type="ECO:0000256" key="1">
    <source>
        <dbReference type="ARBA" id="ARBA00023015"/>
    </source>
</evidence>